<dbReference type="Proteomes" id="UP000252519">
    <property type="component" value="Unassembled WGS sequence"/>
</dbReference>
<protein>
    <recommendedName>
        <fullName evidence="4">DUF268 domain-containing protein</fullName>
    </recommendedName>
</protein>
<dbReference type="OrthoDB" id="428346at2759"/>
<feature type="signal peptide" evidence="1">
    <location>
        <begin position="1"/>
        <end position="15"/>
    </location>
</feature>
<gene>
    <name evidence="2" type="ORF">ANCCAN_23304</name>
</gene>
<organism evidence="2 3">
    <name type="scientific">Ancylostoma caninum</name>
    <name type="common">Dog hookworm</name>
    <dbReference type="NCBI Taxonomy" id="29170"/>
    <lineage>
        <taxon>Eukaryota</taxon>
        <taxon>Metazoa</taxon>
        <taxon>Ecdysozoa</taxon>
        <taxon>Nematoda</taxon>
        <taxon>Chromadorea</taxon>
        <taxon>Rhabditida</taxon>
        <taxon>Rhabditina</taxon>
        <taxon>Rhabditomorpha</taxon>
        <taxon>Strongyloidea</taxon>
        <taxon>Ancylostomatidae</taxon>
        <taxon>Ancylostomatinae</taxon>
        <taxon>Ancylostoma</taxon>
    </lineage>
</organism>
<accession>A0A368FFT8</accession>
<dbReference type="AlphaFoldDB" id="A0A368FFT8"/>
<dbReference type="EMBL" id="JOJR01001433">
    <property type="protein sequence ID" value="RCN30922.1"/>
    <property type="molecule type" value="Genomic_DNA"/>
</dbReference>
<dbReference type="Pfam" id="PF03269">
    <property type="entry name" value="DUF268"/>
    <property type="match status" value="1"/>
</dbReference>
<proteinExistence type="predicted"/>
<sequence>MYFLHCCVRVGVVLSVCLNIGITTVEYQKITIYGTDKVKYIHPVKLAQRWREYVEKFDFAISFSSIEHSGLGRYGDPLDPIGDLREVWKTACLLKTGGYFYLGLPRGRDEVRFNLHRVYGTMRLAMVMAGFDWIATYRGNSAVAVELTQDDFKEDGLKQDLFVLKKL</sequence>
<evidence type="ECO:0000313" key="3">
    <source>
        <dbReference type="Proteomes" id="UP000252519"/>
    </source>
</evidence>
<feature type="chain" id="PRO_5016737382" description="DUF268 domain-containing protein" evidence="1">
    <location>
        <begin position="16"/>
        <end position="167"/>
    </location>
</feature>
<keyword evidence="3" id="KW-1185">Reference proteome</keyword>
<name>A0A368FFT8_ANCCA</name>
<evidence type="ECO:0000313" key="2">
    <source>
        <dbReference type="EMBL" id="RCN30922.1"/>
    </source>
</evidence>
<evidence type="ECO:0008006" key="4">
    <source>
        <dbReference type="Google" id="ProtNLM"/>
    </source>
</evidence>
<dbReference type="InterPro" id="IPR004951">
    <property type="entry name" value="DUF268_CAE_spp"/>
</dbReference>
<reference evidence="2 3" key="1">
    <citation type="submission" date="2014-10" db="EMBL/GenBank/DDBJ databases">
        <title>Draft genome of the hookworm Ancylostoma caninum.</title>
        <authorList>
            <person name="Mitreva M."/>
        </authorList>
    </citation>
    <scope>NUCLEOTIDE SEQUENCE [LARGE SCALE GENOMIC DNA]</scope>
    <source>
        <strain evidence="2 3">Baltimore</strain>
    </source>
</reference>
<evidence type="ECO:0000256" key="1">
    <source>
        <dbReference type="SAM" id="SignalP"/>
    </source>
</evidence>
<comment type="caution">
    <text evidence="2">The sequence shown here is derived from an EMBL/GenBank/DDBJ whole genome shotgun (WGS) entry which is preliminary data.</text>
</comment>
<keyword evidence="1" id="KW-0732">Signal</keyword>